<reference evidence="1 2" key="1">
    <citation type="journal article" date="2013" name="Mar. Genomics">
        <title>Expression of sulfatases in Rhodopirellula baltica and the diversity of sulfatases in the genus Rhodopirellula.</title>
        <authorList>
            <person name="Wegner C.E."/>
            <person name="Richter-Heitmann T."/>
            <person name="Klindworth A."/>
            <person name="Klockow C."/>
            <person name="Richter M."/>
            <person name="Achstetter T."/>
            <person name="Glockner F.O."/>
            <person name="Harder J."/>
        </authorList>
    </citation>
    <scope>NUCLEOTIDE SEQUENCE [LARGE SCALE GENOMIC DNA]</scope>
    <source>
        <strain evidence="1 2">SM41</strain>
    </source>
</reference>
<dbReference type="RefSeq" id="WP_008682657.1">
    <property type="nucleotide sequence ID" value="NZ_ANOH01000285.1"/>
</dbReference>
<gene>
    <name evidence="1" type="ORF">RSSM_04301</name>
</gene>
<protein>
    <submittedName>
        <fullName evidence="1">Uncharacterized protein</fullName>
    </submittedName>
</protein>
<sequence length="40" mass="4642">MRIFNKIHYHLPENQTASEYESVWKNDVTDVASLSGAGFW</sequence>
<accession>M5TYP1</accession>
<dbReference type="EMBL" id="ANOH01000285">
    <property type="protein sequence ID" value="EMI54310.1"/>
    <property type="molecule type" value="Genomic_DNA"/>
</dbReference>
<dbReference type="Proteomes" id="UP000011885">
    <property type="component" value="Unassembled WGS sequence"/>
</dbReference>
<proteinExistence type="predicted"/>
<dbReference type="PATRIC" id="fig|1263870.3.peg.4546"/>
<organism evidence="1 2">
    <name type="scientific">Rhodopirellula sallentina SM41</name>
    <dbReference type="NCBI Taxonomy" id="1263870"/>
    <lineage>
        <taxon>Bacteria</taxon>
        <taxon>Pseudomonadati</taxon>
        <taxon>Planctomycetota</taxon>
        <taxon>Planctomycetia</taxon>
        <taxon>Pirellulales</taxon>
        <taxon>Pirellulaceae</taxon>
        <taxon>Rhodopirellula</taxon>
    </lineage>
</organism>
<comment type="caution">
    <text evidence="1">The sequence shown here is derived from an EMBL/GenBank/DDBJ whole genome shotgun (WGS) entry which is preliminary data.</text>
</comment>
<keyword evidence="2" id="KW-1185">Reference proteome</keyword>
<name>M5TYP1_9BACT</name>
<dbReference type="AlphaFoldDB" id="M5TYP1"/>
<evidence type="ECO:0000313" key="1">
    <source>
        <dbReference type="EMBL" id="EMI54310.1"/>
    </source>
</evidence>
<evidence type="ECO:0000313" key="2">
    <source>
        <dbReference type="Proteomes" id="UP000011885"/>
    </source>
</evidence>